<protein>
    <submittedName>
        <fullName evidence="3">Uncharacterized protein</fullName>
    </submittedName>
</protein>
<feature type="compositionally biased region" description="Basic residues" evidence="1">
    <location>
        <begin position="148"/>
        <end position="160"/>
    </location>
</feature>
<sequence>MSVISVIFILVLMFVIFGIVIWLVQKVGGLFQKWNNAFSNSSSQMPPKNDFHAAAKKVSQKSNSDNLAGKMVRQQNRKSKRQRTKVLPSESNERGIQYSPNGPLFHTRHYRTSHITDDLVNDPHSYRTNNKTYGSKNFDNYNQSKQSGKNKKQTNKKSGKNKTMMDSIADSYAESMKYSEGYQQAVKRSKK</sequence>
<gene>
    <name evidence="3" type="ORF">K8V00_01015</name>
</gene>
<feature type="region of interest" description="Disordered" evidence="1">
    <location>
        <begin position="59"/>
        <end position="168"/>
    </location>
</feature>
<comment type="caution">
    <text evidence="3">The sequence shown here is derived from an EMBL/GenBank/DDBJ whole genome shotgun (WGS) entry which is preliminary data.</text>
</comment>
<feature type="transmembrane region" description="Helical" evidence="2">
    <location>
        <begin position="6"/>
        <end position="24"/>
    </location>
</feature>
<accession>A0A921JZI2</accession>
<feature type="compositionally biased region" description="Basic residues" evidence="1">
    <location>
        <begin position="75"/>
        <end position="84"/>
    </location>
</feature>
<reference evidence="3" key="2">
    <citation type="submission" date="2021-09" db="EMBL/GenBank/DDBJ databases">
        <authorList>
            <person name="Gilroy R."/>
        </authorList>
    </citation>
    <scope>NUCLEOTIDE SEQUENCE</scope>
    <source>
        <strain evidence="3">CHK174-6876</strain>
    </source>
</reference>
<proteinExistence type="predicted"/>
<feature type="compositionally biased region" description="Polar residues" evidence="1">
    <location>
        <begin position="126"/>
        <end position="141"/>
    </location>
</feature>
<organism evidence="3 4">
    <name type="scientific">Ligilactobacillus acidipiscis</name>
    <dbReference type="NCBI Taxonomy" id="89059"/>
    <lineage>
        <taxon>Bacteria</taxon>
        <taxon>Bacillati</taxon>
        <taxon>Bacillota</taxon>
        <taxon>Bacilli</taxon>
        <taxon>Lactobacillales</taxon>
        <taxon>Lactobacillaceae</taxon>
        <taxon>Ligilactobacillus</taxon>
    </lineage>
</organism>
<dbReference type="RefSeq" id="WP_277123449.1">
    <property type="nucleotide sequence ID" value="NZ_CP113926.1"/>
</dbReference>
<keyword evidence="2" id="KW-1133">Transmembrane helix</keyword>
<evidence type="ECO:0000256" key="2">
    <source>
        <dbReference type="SAM" id="Phobius"/>
    </source>
</evidence>
<evidence type="ECO:0000256" key="1">
    <source>
        <dbReference type="SAM" id="MobiDB-lite"/>
    </source>
</evidence>
<evidence type="ECO:0000313" key="4">
    <source>
        <dbReference type="Proteomes" id="UP000707535"/>
    </source>
</evidence>
<dbReference type="Proteomes" id="UP000707535">
    <property type="component" value="Unassembled WGS sequence"/>
</dbReference>
<name>A0A921JZI2_9LACO</name>
<dbReference type="EMBL" id="DYXG01000010">
    <property type="protein sequence ID" value="HJE96174.1"/>
    <property type="molecule type" value="Genomic_DNA"/>
</dbReference>
<dbReference type="AlphaFoldDB" id="A0A921JZI2"/>
<keyword evidence="2" id="KW-0812">Transmembrane</keyword>
<keyword evidence="2" id="KW-0472">Membrane</keyword>
<evidence type="ECO:0000313" key="3">
    <source>
        <dbReference type="EMBL" id="HJE96174.1"/>
    </source>
</evidence>
<reference evidence="3" key="1">
    <citation type="journal article" date="2021" name="PeerJ">
        <title>Extensive microbial diversity within the chicken gut microbiome revealed by metagenomics and culture.</title>
        <authorList>
            <person name="Gilroy R."/>
            <person name="Ravi A."/>
            <person name="Getino M."/>
            <person name="Pursley I."/>
            <person name="Horton D.L."/>
            <person name="Alikhan N.F."/>
            <person name="Baker D."/>
            <person name="Gharbi K."/>
            <person name="Hall N."/>
            <person name="Watson M."/>
            <person name="Adriaenssens E.M."/>
            <person name="Foster-Nyarko E."/>
            <person name="Jarju S."/>
            <person name="Secka A."/>
            <person name="Antonio M."/>
            <person name="Oren A."/>
            <person name="Chaudhuri R.R."/>
            <person name="La Ragione R."/>
            <person name="Hildebrand F."/>
            <person name="Pallen M.J."/>
        </authorList>
    </citation>
    <scope>NUCLEOTIDE SEQUENCE</scope>
    <source>
        <strain evidence="3">CHK174-6876</strain>
    </source>
</reference>